<dbReference type="Gene3D" id="3.40.630.40">
    <property type="entry name" value="Zn-dependent exopeptidases"/>
    <property type="match status" value="1"/>
</dbReference>
<dbReference type="OrthoDB" id="9785840at2"/>
<reference evidence="1 2" key="1">
    <citation type="submission" date="2017-02" db="EMBL/GenBank/DDBJ databases">
        <authorList>
            <person name="Peterson S.W."/>
        </authorList>
    </citation>
    <scope>NUCLEOTIDE SEQUENCE [LARGE SCALE GENOMIC DNA]</scope>
    <source>
        <strain evidence="1 2">LSP_Lj1</strain>
    </source>
</reference>
<evidence type="ECO:0008006" key="3">
    <source>
        <dbReference type="Google" id="ProtNLM"/>
    </source>
</evidence>
<proteinExistence type="predicted"/>
<organism evidence="1 2">
    <name type="scientific">Luteococcus japonicus LSP_Lj1</name>
    <dbReference type="NCBI Taxonomy" id="1255658"/>
    <lineage>
        <taxon>Bacteria</taxon>
        <taxon>Bacillati</taxon>
        <taxon>Actinomycetota</taxon>
        <taxon>Actinomycetes</taxon>
        <taxon>Propionibacteriales</taxon>
        <taxon>Propionibacteriaceae</taxon>
        <taxon>Luteococcus</taxon>
    </lineage>
</organism>
<dbReference type="AlphaFoldDB" id="A0A1R4JIM7"/>
<name>A0A1R4JIM7_9ACTN</name>
<dbReference type="RefSeq" id="WP_094764592.1">
    <property type="nucleotide sequence ID" value="NZ_FUKQ01000032.1"/>
</dbReference>
<dbReference type="STRING" id="1255658.FM114_07730"/>
<evidence type="ECO:0000313" key="1">
    <source>
        <dbReference type="EMBL" id="SJN31869.1"/>
    </source>
</evidence>
<dbReference type="InterPro" id="IPR007709">
    <property type="entry name" value="N-FG_amidohydro"/>
</dbReference>
<dbReference type="SUPFAM" id="SSF53187">
    <property type="entry name" value="Zn-dependent exopeptidases"/>
    <property type="match status" value="1"/>
</dbReference>
<evidence type="ECO:0000313" key="2">
    <source>
        <dbReference type="Proteomes" id="UP000188342"/>
    </source>
</evidence>
<dbReference type="Proteomes" id="UP000188342">
    <property type="component" value="Unassembled WGS sequence"/>
</dbReference>
<sequence length="269" mass="30186">MDETTTAPYEFLGTWDSPIIATAIHTGHQLRDETADLMVLDERDRLREEDPCTHLIGQLVPARVVVNRSRFEMDLNRPPEKAVYRRPEDCWGLEVWRGGELPADVAQRSLEQHEAFYRDLAERLDEVAARGPFVLYDVHSYNHRRDGAEADPSSLQDNPDINVGTGSVDRDLWGDVVEAFMTSAAAVETSQGRLDVRENVRFKGAHLTAWVHERYPGRACALALEFKKTFMDEWTGEFDAGQVADLSQLLAATQEPVLAALRSGHGLDG</sequence>
<gene>
    <name evidence="1" type="ORF">FM114_07730</name>
</gene>
<dbReference type="Pfam" id="PF05013">
    <property type="entry name" value="FGase"/>
    <property type="match status" value="1"/>
</dbReference>
<keyword evidence="2" id="KW-1185">Reference proteome</keyword>
<protein>
    <recommendedName>
        <fullName evidence="3">N-formylglutamate deformylase</fullName>
    </recommendedName>
</protein>
<accession>A0A1R4JIM7</accession>
<dbReference type="EMBL" id="FUKQ01000032">
    <property type="protein sequence ID" value="SJN31869.1"/>
    <property type="molecule type" value="Genomic_DNA"/>
</dbReference>